<evidence type="ECO:0000256" key="1">
    <source>
        <dbReference type="SAM" id="MobiDB-lite"/>
    </source>
</evidence>
<reference evidence="2" key="3">
    <citation type="submission" date="2024-09" db="EMBL/GenBank/DDBJ databases">
        <authorList>
            <person name="Sun Q."/>
        </authorList>
    </citation>
    <scope>NUCLEOTIDE SEQUENCE</scope>
    <source>
        <strain evidence="2">CCM 7403</strain>
    </source>
</reference>
<reference evidence="2" key="1">
    <citation type="journal article" date="2014" name="Int. J. Syst. Evol. Microbiol.">
        <title>Complete genome sequence of Corynebacterium casei LMG S-19264T (=DSM 44701T), isolated from a smear-ripened cheese.</title>
        <authorList>
            <consortium name="US DOE Joint Genome Institute (JGI-PGF)"/>
            <person name="Walter F."/>
            <person name="Albersmeier A."/>
            <person name="Kalinowski J."/>
            <person name="Ruckert C."/>
        </authorList>
    </citation>
    <scope>NUCLEOTIDE SEQUENCE [LARGE SCALE GENOMIC DNA]</scope>
    <source>
        <strain evidence="2">CCM 7403</strain>
    </source>
</reference>
<evidence type="ECO:0000313" key="2">
    <source>
        <dbReference type="EMBL" id="MFC7233712.1"/>
    </source>
</evidence>
<evidence type="ECO:0000313" key="3">
    <source>
        <dbReference type="EMBL" id="MFC7236521.1"/>
    </source>
</evidence>
<dbReference type="GeneID" id="79268247"/>
<feature type="region of interest" description="Disordered" evidence="1">
    <location>
        <begin position="1"/>
        <end position="36"/>
    </location>
</feature>
<protein>
    <submittedName>
        <fullName evidence="2">Uncharacterized protein</fullName>
    </submittedName>
</protein>
<dbReference type="RefSeq" id="WP_276234680.1">
    <property type="nucleotide sequence ID" value="NZ_CP119802.1"/>
</dbReference>
<accession>A0ABD5ZKI2</accession>
<feature type="compositionally biased region" description="Basic and acidic residues" evidence="1">
    <location>
        <begin position="21"/>
        <end position="30"/>
    </location>
</feature>
<gene>
    <name evidence="2" type="ORF">ACFQJ4_00095</name>
    <name evidence="3" type="ORF">ACFQJ4_14505</name>
</gene>
<organism evidence="2 4">
    <name type="scientific">Halosegnis marinus</name>
    <dbReference type="NCBI Taxonomy" id="3034023"/>
    <lineage>
        <taxon>Archaea</taxon>
        <taxon>Methanobacteriati</taxon>
        <taxon>Methanobacteriota</taxon>
        <taxon>Stenosarchaea group</taxon>
        <taxon>Halobacteria</taxon>
        <taxon>Halobacteriales</taxon>
        <taxon>Natronomonadaceae</taxon>
        <taxon>Halosegnis</taxon>
    </lineage>
</organism>
<proteinExistence type="predicted"/>
<dbReference type="EMBL" id="JBHTAP010000001">
    <property type="protein sequence ID" value="MFC7236521.1"/>
    <property type="molecule type" value="Genomic_DNA"/>
</dbReference>
<dbReference type="Proteomes" id="UP001596398">
    <property type="component" value="Unassembled WGS sequence"/>
</dbReference>
<dbReference type="EMBL" id="JBHTAP010000001">
    <property type="protein sequence ID" value="MFC7233712.1"/>
    <property type="molecule type" value="Genomic_DNA"/>
</dbReference>
<evidence type="ECO:0000313" key="4">
    <source>
        <dbReference type="Proteomes" id="UP001596398"/>
    </source>
</evidence>
<sequence>MSNDDSGWRPTGATDSYNGHEVWDFEHGPHELNPGEVDGEVSILTAEERADGKTGEESEPLAEE</sequence>
<dbReference type="AlphaFoldDB" id="A0ABD5ZKI2"/>
<comment type="caution">
    <text evidence="2">The sequence shown here is derived from an EMBL/GenBank/DDBJ whole genome shotgun (WGS) entry which is preliminary data.</text>
</comment>
<name>A0ABD5ZKI2_9EURY</name>
<reference evidence="4" key="2">
    <citation type="journal article" date="2019" name="Int. J. Syst. Evol. Microbiol.">
        <title>The Global Catalogue of Microorganisms (GCM) 10K type strain sequencing project: providing services to taxonomists for standard genome sequencing and annotation.</title>
        <authorList>
            <consortium name="The Broad Institute Genomics Platform"/>
            <consortium name="The Broad Institute Genome Sequencing Center for Infectious Disease"/>
            <person name="Wu L."/>
            <person name="Ma J."/>
        </authorList>
    </citation>
    <scope>NUCLEOTIDE SEQUENCE [LARGE SCALE GENOMIC DNA]</scope>
    <source>
        <strain evidence="4">DT85</strain>
    </source>
</reference>
<keyword evidence="4" id="KW-1185">Reference proteome</keyword>